<dbReference type="AlphaFoldDB" id="A0A450WD86"/>
<protein>
    <submittedName>
        <fullName evidence="1">Uncharacterized protein</fullName>
    </submittedName>
</protein>
<evidence type="ECO:0000313" key="1">
    <source>
        <dbReference type="EMBL" id="VFK15000.1"/>
    </source>
</evidence>
<sequence>MGKAAPGWANAICGKGLEVIGFSQYCLHKLPLLSDTGMAVLERYMLRLSVELQSPVRKHAPLFPGIRSCWENGGVPGHVWGGTLVAFEVFPDGGFGFKLANAHSEVL</sequence>
<gene>
    <name evidence="1" type="ORF">BECKLFY1418C_GA0070996_101225</name>
</gene>
<reference evidence="1" key="1">
    <citation type="submission" date="2019-02" db="EMBL/GenBank/DDBJ databases">
        <authorList>
            <person name="Gruber-Vodicka R. H."/>
            <person name="Seah K. B. B."/>
        </authorList>
    </citation>
    <scope>NUCLEOTIDE SEQUENCE</scope>
    <source>
        <strain evidence="1">BECK_BY7</strain>
    </source>
</reference>
<name>A0A450WD86_9GAMM</name>
<dbReference type="EMBL" id="CAADFN010000012">
    <property type="protein sequence ID" value="VFK15000.1"/>
    <property type="molecule type" value="Genomic_DNA"/>
</dbReference>
<accession>A0A450WD86</accession>
<proteinExistence type="predicted"/>
<organism evidence="1">
    <name type="scientific">Candidatus Kentrum sp. LFY</name>
    <dbReference type="NCBI Taxonomy" id="2126342"/>
    <lineage>
        <taxon>Bacteria</taxon>
        <taxon>Pseudomonadati</taxon>
        <taxon>Pseudomonadota</taxon>
        <taxon>Gammaproteobacteria</taxon>
        <taxon>Candidatus Kentrum</taxon>
    </lineage>
</organism>